<dbReference type="Pfam" id="PF00072">
    <property type="entry name" value="Response_reg"/>
    <property type="match status" value="1"/>
</dbReference>
<dbReference type="AlphaFoldDB" id="A0A9X1UBM0"/>
<evidence type="ECO:0000313" key="14">
    <source>
        <dbReference type="EMBL" id="MCG2669879.1"/>
    </source>
</evidence>
<feature type="transmembrane region" description="Helical" evidence="8">
    <location>
        <begin position="54"/>
        <end position="76"/>
    </location>
</feature>
<evidence type="ECO:0000256" key="5">
    <source>
        <dbReference type="ARBA" id="ARBA00022679"/>
    </source>
</evidence>
<dbReference type="InterPro" id="IPR013656">
    <property type="entry name" value="PAS_4"/>
</dbReference>
<dbReference type="Proteomes" id="UP001139054">
    <property type="component" value="Unassembled WGS sequence"/>
</dbReference>
<dbReference type="InterPro" id="IPR000700">
    <property type="entry name" value="PAS-assoc_C"/>
</dbReference>
<dbReference type="Pfam" id="PF00512">
    <property type="entry name" value="HisKA"/>
    <property type="match status" value="1"/>
</dbReference>
<evidence type="ECO:0000259" key="11">
    <source>
        <dbReference type="PROSITE" id="PS50113"/>
    </source>
</evidence>
<dbReference type="SUPFAM" id="SSF55785">
    <property type="entry name" value="PYP-like sensor domain (PAS domain)"/>
    <property type="match status" value="1"/>
</dbReference>
<dbReference type="InterPro" id="IPR036890">
    <property type="entry name" value="HATPase_C_sf"/>
</dbReference>
<evidence type="ECO:0000256" key="7">
    <source>
        <dbReference type="PROSITE-ProRule" id="PRU00169"/>
    </source>
</evidence>
<dbReference type="PANTHER" id="PTHR43065:SF49">
    <property type="entry name" value="HISTIDINE KINASE"/>
    <property type="match status" value="1"/>
</dbReference>
<feature type="domain" description="Histidine kinase" evidence="9">
    <location>
        <begin position="436"/>
        <end position="658"/>
    </location>
</feature>
<dbReference type="SMART" id="SM00086">
    <property type="entry name" value="PAC"/>
    <property type="match status" value="1"/>
</dbReference>
<dbReference type="RefSeq" id="WP_237865958.1">
    <property type="nucleotide sequence ID" value="NZ_JAKLTY010000027.1"/>
</dbReference>
<comment type="subcellular location">
    <subcellularLocation>
        <location evidence="2">Membrane</location>
    </subcellularLocation>
</comment>
<dbReference type="EMBL" id="JAKLUA010000007">
    <property type="protein sequence ID" value="MCG2669879.1"/>
    <property type="molecule type" value="Genomic_DNA"/>
</dbReference>
<organism evidence="13 16">
    <name type="scientific">Bradyrhizobium zhengyangense</name>
    <dbReference type="NCBI Taxonomy" id="2911009"/>
    <lineage>
        <taxon>Bacteria</taxon>
        <taxon>Pseudomonadati</taxon>
        <taxon>Pseudomonadota</taxon>
        <taxon>Alphaproteobacteria</taxon>
        <taxon>Hyphomicrobiales</taxon>
        <taxon>Nitrobacteraceae</taxon>
        <taxon>Bradyrhizobium</taxon>
    </lineage>
</organism>
<dbReference type="PROSITE" id="PS50110">
    <property type="entry name" value="RESPONSE_REGULATORY"/>
    <property type="match status" value="1"/>
</dbReference>
<dbReference type="SMART" id="SM00387">
    <property type="entry name" value="HATPase_c"/>
    <property type="match status" value="1"/>
</dbReference>
<evidence type="ECO:0000256" key="4">
    <source>
        <dbReference type="ARBA" id="ARBA00022553"/>
    </source>
</evidence>
<keyword evidence="5" id="KW-0808">Transferase</keyword>
<accession>A0A9X1UBM0</accession>
<dbReference type="InterPro" id="IPR033414">
    <property type="entry name" value="Sensor_dom"/>
</dbReference>
<dbReference type="Pfam" id="PF17149">
    <property type="entry name" value="CHASE5"/>
    <property type="match status" value="1"/>
</dbReference>
<dbReference type="SMART" id="SM00388">
    <property type="entry name" value="HisKA"/>
    <property type="match status" value="1"/>
</dbReference>
<feature type="domain" description="HAMP" evidence="12">
    <location>
        <begin position="249"/>
        <end position="271"/>
    </location>
</feature>
<reference evidence="13" key="1">
    <citation type="submission" date="2022-01" db="EMBL/GenBank/DDBJ databases">
        <title>Genome sequnece data of strain Bradyrhizobium sp. nov.</title>
        <authorList>
            <person name="Zhang J."/>
        </authorList>
    </citation>
    <scope>NUCLEOTIDE SEQUENCE</scope>
    <source>
        <strain evidence="14">WYCCWR 12774</strain>
        <strain evidence="13">WYCCWR 13023</strain>
    </source>
</reference>
<dbReference type="InterPro" id="IPR001610">
    <property type="entry name" value="PAC"/>
</dbReference>
<dbReference type="Gene3D" id="3.40.50.2300">
    <property type="match status" value="1"/>
</dbReference>
<comment type="caution">
    <text evidence="13">The sequence shown here is derived from an EMBL/GenBank/DDBJ whole genome shotgun (WGS) entry which is preliminary data.</text>
</comment>
<dbReference type="InterPro" id="IPR000014">
    <property type="entry name" value="PAS"/>
</dbReference>
<dbReference type="GO" id="GO:0005524">
    <property type="term" value="F:ATP binding"/>
    <property type="evidence" value="ECO:0007669"/>
    <property type="project" value="UniProtKB-KW"/>
</dbReference>
<evidence type="ECO:0000256" key="8">
    <source>
        <dbReference type="SAM" id="Phobius"/>
    </source>
</evidence>
<dbReference type="InterPro" id="IPR004358">
    <property type="entry name" value="Sig_transdc_His_kin-like_C"/>
</dbReference>
<keyword evidence="15" id="KW-1185">Reference proteome</keyword>
<keyword evidence="8" id="KW-1133">Transmembrane helix</keyword>
<dbReference type="SMART" id="SM00448">
    <property type="entry name" value="REC"/>
    <property type="match status" value="1"/>
</dbReference>
<dbReference type="CDD" id="cd18161">
    <property type="entry name" value="REC_hyHK_blue-like"/>
    <property type="match status" value="1"/>
</dbReference>
<dbReference type="InterPro" id="IPR011006">
    <property type="entry name" value="CheY-like_superfamily"/>
</dbReference>
<dbReference type="Proteomes" id="UP001139012">
    <property type="component" value="Unassembled WGS sequence"/>
</dbReference>
<dbReference type="PANTHER" id="PTHR43065">
    <property type="entry name" value="SENSOR HISTIDINE KINASE"/>
    <property type="match status" value="1"/>
</dbReference>
<dbReference type="GO" id="GO:0016020">
    <property type="term" value="C:membrane"/>
    <property type="evidence" value="ECO:0007669"/>
    <property type="project" value="UniProtKB-SubCell"/>
</dbReference>
<dbReference type="PROSITE" id="PS50113">
    <property type="entry name" value="PAC"/>
    <property type="match status" value="1"/>
</dbReference>
<dbReference type="Pfam" id="PF08448">
    <property type="entry name" value="PAS_4"/>
    <property type="match status" value="1"/>
</dbReference>
<dbReference type="SUPFAM" id="SSF47384">
    <property type="entry name" value="Homodimeric domain of signal transducing histidine kinase"/>
    <property type="match status" value="1"/>
</dbReference>
<dbReference type="GO" id="GO:0000155">
    <property type="term" value="F:phosphorelay sensor kinase activity"/>
    <property type="evidence" value="ECO:0007669"/>
    <property type="project" value="InterPro"/>
</dbReference>
<feature type="domain" description="Response regulatory" evidence="10">
    <location>
        <begin position="679"/>
        <end position="794"/>
    </location>
</feature>
<dbReference type="InterPro" id="IPR003660">
    <property type="entry name" value="HAMP_dom"/>
</dbReference>
<evidence type="ECO:0000259" key="9">
    <source>
        <dbReference type="PROSITE" id="PS50109"/>
    </source>
</evidence>
<dbReference type="EMBL" id="JAKLTY010000027">
    <property type="protein sequence ID" value="MCG2631306.1"/>
    <property type="molecule type" value="Genomic_DNA"/>
</dbReference>
<evidence type="ECO:0000259" key="12">
    <source>
        <dbReference type="PROSITE" id="PS50885"/>
    </source>
</evidence>
<dbReference type="SUPFAM" id="SSF55874">
    <property type="entry name" value="ATPase domain of HSP90 chaperone/DNA topoisomerase II/histidine kinase"/>
    <property type="match status" value="1"/>
</dbReference>
<evidence type="ECO:0000256" key="2">
    <source>
        <dbReference type="ARBA" id="ARBA00004370"/>
    </source>
</evidence>
<name>A0A9X1UBM0_9BRAD</name>
<evidence type="ECO:0000256" key="6">
    <source>
        <dbReference type="ARBA" id="ARBA00022777"/>
    </source>
</evidence>
<keyword evidence="13" id="KW-0067">ATP-binding</keyword>
<dbReference type="NCBIfam" id="TIGR00229">
    <property type="entry name" value="sensory_box"/>
    <property type="match status" value="1"/>
</dbReference>
<keyword evidence="6" id="KW-0418">Kinase</keyword>
<keyword evidence="13" id="KW-0547">Nucleotide-binding</keyword>
<dbReference type="InterPro" id="IPR005467">
    <property type="entry name" value="His_kinase_dom"/>
</dbReference>
<keyword evidence="4 7" id="KW-0597">Phosphoprotein</keyword>
<dbReference type="Gene3D" id="3.30.565.10">
    <property type="entry name" value="Histidine kinase-like ATPase, C-terminal domain"/>
    <property type="match status" value="1"/>
</dbReference>
<dbReference type="InterPro" id="IPR003594">
    <property type="entry name" value="HATPase_dom"/>
</dbReference>
<protein>
    <recommendedName>
        <fullName evidence="3">histidine kinase</fullName>
        <ecNumber evidence="3">2.7.13.3</ecNumber>
    </recommendedName>
</protein>
<feature type="modified residue" description="4-aspartylphosphate" evidence="7">
    <location>
        <position position="729"/>
    </location>
</feature>
<sequence length="797" mass="87417">MDKGENDLNGRYVIEPVAAKGDLQAIGSSLASDSLGFRAAEILDRLRSGIGFRLLAAVLLFSSLVTLTLTALQLYLDYDHEVGVIETRLDEIGRSYLASLGESLWALDQHQLQLQLNGIQRLPGIRAVEIREVIDRPDPIHISVGDRSARASIARDYPLDYMVRGTKRPIGILYVEATLTEVYQHLLNRTLVILASQAAKTFLVSLFILYIFHVLVTRHLVTIAAFVGSYNLARPPPPLQLSRRGPDKPDELDQVADAFNELCANLQRAYGDLQQVNAQLQQDLFVRQKAEQDAQLSEQRFRDYAETASDWFWETGPDHHFTYISERLDAFGIDRAALIGTSRIDTAINSGAEPEKWREHEAVLERHEPFRNFEYTRRDLAGRLRHVSISGRPVFAPDGRFLGYRGTGTDLTEQHETTERLRQSQKMDAIGQLTGGVAHDFNNVLTVITGTIEIIQEGVADRPELAAIAHLIDEAAVRGAEITSQLLTFARRQPLQPREVDINELVLDVCKLLKPMLGEHIEIDTLLASDAWSALADPSQLSAAIVNLAINARDAMPGGGKLVLESANVVIDDAAAFDDGVRAGDFVMIAITDTGQGIPPDIIDRVFEPFFTTKGVGRGTGLGLAMVYGFARQTGGAVKIESEQGRGTVVRLYLPRSEIRAPVKSASAPAIAAIGGQETILVVEDDPLVQGYVIAQLGGLGYKTLIASDAEAALALVDQGAEFDLLFTDVVMPGGMNGRELAEAVLESRPGMKVLYTSGYTDEFVHDGRLDTGVALLRKPYRRADLAQMIREVLSAK</sequence>
<keyword evidence="8" id="KW-0472">Membrane</keyword>
<dbReference type="Gene3D" id="3.30.450.20">
    <property type="entry name" value="PAS domain"/>
    <property type="match status" value="1"/>
</dbReference>
<dbReference type="SUPFAM" id="SSF52172">
    <property type="entry name" value="CheY-like"/>
    <property type="match status" value="1"/>
</dbReference>
<evidence type="ECO:0000313" key="13">
    <source>
        <dbReference type="EMBL" id="MCG2631306.1"/>
    </source>
</evidence>
<feature type="domain" description="PAC" evidence="11">
    <location>
        <begin position="371"/>
        <end position="423"/>
    </location>
</feature>
<dbReference type="InterPro" id="IPR035965">
    <property type="entry name" value="PAS-like_dom_sf"/>
</dbReference>
<dbReference type="PRINTS" id="PR00344">
    <property type="entry name" value="BCTRLSENSOR"/>
</dbReference>
<proteinExistence type="predicted"/>
<dbReference type="Gene3D" id="1.10.287.130">
    <property type="match status" value="1"/>
</dbReference>
<dbReference type="PROSITE" id="PS50885">
    <property type="entry name" value="HAMP"/>
    <property type="match status" value="1"/>
</dbReference>
<dbReference type="InterPro" id="IPR001789">
    <property type="entry name" value="Sig_transdc_resp-reg_receiver"/>
</dbReference>
<dbReference type="CDD" id="cd00082">
    <property type="entry name" value="HisKA"/>
    <property type="match status" value="1"/>
</dbReference>
<evidence type="ECO:0000259" key="10">
    <source>
        <dbReference type="PROSITE" id="PS50110"/>
    </source>
</evidence>
<evidence type="ECO:0000256" key="1">
    <source>
        <dbReference type="ARBA" id="ARBA00000085"/>
    </source>
</evidence>
<dbReference type="PROSITE" id="PS50109">
    <property type="entry name" value="HIS_KIN"/>
    <property type="match status" value="1"/>
</dbReference>
<evidence type="ECO:0000256" key="3">
    <source>
        <dbReference type="ARBA" id="ARBA00012438"/>
    </source>
</evidence>
<comment type="catalytic activity">
    <reaction evidence="1">
        <text>ATP + protein L-histidine = ADP + protein N-phospho-L-histidine.</text>
        <dbReference type="EC" id="2.7.13.3"/>
    </reaction>
</comment>
<dbReference type="Pfam" id="PF02518">
    <property type="entry name" value="HATPase_c"/>
    <property type="match status" value="1"/>
</dbReference>
<dbReference type="InterPro" id="IPR036097">
    <property type="entry name" value="HisK_dim/P_sf"/>
</dbReference>
<evidence type="ECO:0000313" key="16">
    <source>
        <dbReference type="Proteomes" id="UP001139054"/>
    </source>
</evidence>
<dbReference type="EC" id="2.7.13.3" evidence="3"/>
<keyword evidence="8" id="KW-0812">Transmembrane</keyword>
<dbReference type="InterPro" id="IPR003661">
    <property type="entry name" value="HisK_dim/P_dom"/>
</dbReference>
<gene>
    <name evidence="14" type="ORF">L6637_23215</name>
    <name evidence="13" type="ORF">L6654_32220</name>
</gene>
<evidence type="ECO:0000313" key="15">
    <source>
        <dbReference type="Proteomes" id="UP001139012"/>
    </source>
</evidence>